<comment type="caution">
    <text evidence="2">The sequence shown here is derived from an EMBL/GenBank/DDBJ whole genome shotgun (WGS) entry which is preliminary data.</text>
</comment>
<evidence type="ECO:0008006" key="4">
    <source>
        <dbReference type="Google" id="ProtNLM"/>
    </source>
</evidence>
<gene>
    <name evidence="2" type="ORF">VW23_008095</name>
</gene>
<dbReference type="RefSeq" id="WP_069907740.1">
    <property type="nucleotide sequence ID" value="NZ_LAJE02000026.1"/>
</dbReference>
<dbReference type="Proteomes" id="UP000095463">
    <property type="component" value="Unassembled WGS sequence"/>
</dbReference>
<dbReference type="AlphaFoldDB" id="A0A1E5XX28"/>
<name>A0A1E5XX28_9HYPH</name>
<dbReference type="OrthoDB" id="7951055at2"/>
<dbReference type="EMBL" id="LAJE02000026">
    <property type="protein sequence ID" value="OEO33133.1"/>
    <property type="molecule type" value="Genomic_DNA"/>
</dbReference>
<evidence type="ECO:0000256" key="1">
    <source>
        <dbReference type="SAM" id="SignalP"/>
    </source>
</evidence>
<dbReference type="PROSITE" id="PS51257">
    <property type="entry name" value="PROKAR_LIPOPROTEIN"/>
    <property type="match status" value="1"/>
</dbReference>
<organism evidence="2 3">
    <name type="scientific">Devosia insulae DS-56</name>
    <dbReference type="NCBI Taxonomy" id="1116389"/>
    <lineage>
        <taxon>Bacteria</taxon>
        <taxon>Pseudomonadati</taxon>
        <taxon>Pseudomonadota</taxon>
        <taxon>Alphaproteobacteria</taxon>
        <taxon>Hyphomicrobiales</taxon>
        <taxon>Devosiaceae</taxon>
        <taxon>Devosia</taxon>
    </lineage>
</organism>
<accession>A0A1E5XX28</accession>
<keyword evidence="1" id="KW-0732">Signal</keyword>
<feature type="chain" id="PRO_5009190690" description="Glycine zipper domain-containing protein" evidence="1">
    <location>
        <begin position="22"/>
        <end position="94"/>
    </location>
</feature>
<evidence type="ECO:0000313" key="3">
    <source>
        <dbReference type="Proteomes" id="UP000095463"/>
    </source>
</evidence>
<protein>
    <recommendedName>
        <fullName evidence="4">Glycine zipper domain-containing protein</fullName>
    </recommendedName>
</protein>
<keyword evidence="3" id="KW-1185">Reference proteome</keyword>
<reference evidence="2 3" key="1">
    <citation type="journal article" date="2015" name="Genome Announc.">
        <title>Genome Assemblies of Three Soil-Associated Devosia species: D. insulae, D. limi, and D. soli.</title>
        <authorList>
            <person name="Hassan Y.I."/>
            <person name="Lepp D."/>
            <person name="Zhou T."/>
        </authorList>
    </citation>
    <scope>NUCLEOTIDE SEQUENCE [LARGE SCALE GENOMIC DNA]</scope>
    <source>
        <strain evidence="2 3">DS-56</strain>
    </source>
</reference>
<evidence type="ECO:0000313" key="2">
    <source>
        <dbReference type="EMBL" id="OEO33133.1"/>
    </source>
</evidence>
<feature type="signal peptide" evidence="1">
    <location>
        <begin position="1"/>
        <end position="21"/>
    </location>
</feature>
<sequence length="94" mass="9297">MRKFLSIAVVLAGALTLAACSTTEKTASTGAIAGAVIGGVTTGTVGGALVGATVGGISGAVAGELIGRYRDDPTKCVWEDRNGRRYLAPCSPNG</sequence>
<proteinExistence type="predicted"/>